<keyword evidence="5" id="KW-1185">Reference proteome</keyword>
<dbReference type="OrthoDB" id="5835829at2759"/>
<dbReference type="Proteomes" id="UP000242715">
    <property type="component" value="Unassembled WGS sequence"/>
</dbReference>
<evidence type="ECO:0000313" key="5">
    <source>
        <dbReference type="Proteomes" id="UP000242715"/>
    </source>
</evidence>
<dbReference type="PANTHER" id="PTHR48047">
    <property type="entry name" value="GLYCOSYLTRANSFERASE"/>
    <property type="match status" value="1"/>
</dbReference>
<dbReference type="FunFam" id="3.40.50.2000:FF:000063">
    <property type="entry name" value="Glycosyltransferase"/>
    <property type="match status" value="1"/>
</dbReference>
<dbReference type="PANTHER" id="PTHR48047:SF45">
    <property type="entry name" value="SCOPOLETIN GLUCOSYLTRANSFERASE-LIKE"/>
    <property type="match status" value="1"/>
</dbReference>
<dbReference type="GO" id="GO:0035251">
    <property type="term" value="F:UDP-glucosyltransferase activity"/>
    <property type="evidence" value="ECO:0007669"/>
    <property type="project" value="TreeGrafter"/>
</dbReference>
<dbReference type="CDD" id="cd03784">
    <property type="entry name" value="GT1_Gtf-like"/>
    <property type="match status" value="1"/>
</dbReference>
<dbReference type="SUPFAM" id="SSF53756">
    <property type="entry name" value="UDP-Glycosyltransferase/glycogen phosphorylase"/>
    <property type="match status" value="1"/>
</dbReference>
<accession>A0A2Z6LMV7</accession>
<evidence type="ECO:0000256" key="3">
    <source>
        <dbReference type="ARBA" id="ARBA00022679"/>
    </source>
</evidence>
<evidence type="ECO:0008006" key="6">
    <source>
        <dbReference type="Google" id="ProtNLM"/>
    </source>
</evidence>
<keyword evidence="2" id="KW-0328">Glycosyltransferase</keyword>
<protein>
    <recommendedName>
        <fullName evidence="6">Glycosyltransferase</fullName>
    </recommendedName>
</protein>
<name>A0A2Z6LMV7_TRISU</name>
<dbReference type="AlphaFoldDB" id="A0A2Z6LMV7"/>
<reference evidence="5" key="1">
    <citation type="journal article" date="2017" name="Front. Plant Sci.">
        <title>Climate Clever Clovers: New Paradigm to Reduce the Environmental Footprint of Ruminants by Breeding Low Methanogenic Forages Utilizing Haplotype Variation.</title>
        <authorList>
            <person name="Kaur P."/>
            <person name="Appels R."/>
            <person name="Bayer P.E."/>
            <person name="Keeble-Gagnere G."/>
            <person name="Wang J."/>
            <person name="Hirakawa H."/>
            <person name="Shirasawa K."/>
            <person name="Vercoe P."/>
            <person name="Stefanova K."/>
            <person name="Durmic Z."/>
            <person name="Nichols P."/>
            <person name="Revell C."/>
            <person name="Isobe S.N."/>
            <person name="Edwards D."/>
            <person name="Erskine W."/>
        </authorList>
    </citation>
    <scope>NUCLEOTIDE SEQUENCE [LARGE SCALE GENOMIC DNA]</scope>
    <source>
        <strain evidence="5">cv. Daliak</strain>
    </source>
</reference>
<dbReference type="EMBL" id="DF973167">
    <property type="protein sequence ID" value="GAU17177.1"/>
    <property type="molecule type" value="Genomic_DNA"/>
</dbReference>
<sequence length="505" mass="57671">MESQQSHDQLHVIFFPFPAPGHMLPMIDTARLFAKHGVNVTIITTRANALTFQKTIDSDFNSGYSIKTQLIQFPSAQVGLPDNVENIKDVTSFEMFGKIGHGLWMLQDPIEVLFHDLQPDCIVTDMMYPWTVDSAAKLGIPRIYYSSSSYFSNCAAHFIRKYRPQDNSVSDTQKFTIPGLPHIIEMNPLQIPDWLRTNNFVATYFEPIFESEKRSYGTLYNSFHELESDYEKLSSTTMGIKSWSVGPVSAWINKDDEKKANRGHMELSIGEESELINWLNSKPNESVLYVSFGSLTRLSHQQIVELAYGLENAGQNFIWVVREKDKDVDGEDFLHDFEERMKQSKRGYIIWNWAPQLLILDHPSTGGIVTHCGWNSTLESLNSSLPMITWPMFNEQFFNEKLLVDVLKIGVPVGTIVNKFWFEIGEEALVRREEIVKTVGILMGSGQESKEMRMRAKKLGDASKRTIEEGGHSYNSLIQLIDELKSLKKSKALGEKEDQIIEMKM</sequence>
<evidence type="ECO:0000256" key="2">
    <source>
        <dbReference type="ARBA" id="ARBA00022676"/>
    </source>
</evidence>
<gene>
    <name evidence="4" type="ORF">TSUD_178070</name>
</gene>
<evidence type="ECO:0000313" key="4">
    <source>
        <dbReference type="EMBL" id="GAU17177.1"/>
    </source>
</evidence>
<dbReference type="Gene3D" id="3.40.50.2000">
    <property type="entry name" value="Glycogen Phosphorylase B"/>
    <property type="match status" value="2"/>
</dbReference>
<proteinExistence type="inferred from homology"/>
<dbReference type="InterPro" id="IPR002213">
    <property type="entry name" value="UDP_glucos_trans"/>
</dbReference>
<dbReference type="SMR" id="A0A2Z6LMV7"/>
<organism evidence="4 5">
    <name type="scientific">Trifolium subterraneum</name>
    <name type="common">Subterranean clover</name>
    <dbReference type="NCBI Taxonomy" id="3900"/>
    <lineage>
        <taxon>Eukaryota</taxon>
        <taxon>Viridiplantae</taxon>
        <taxon>Streptophyta</taxon>
        <taxon>Embryophyta</taxon>
        <taxon>Tracheophyta</taxon>
        <taxon>Spermatophyta</taxon>
        <taxon>Magnoliopsida</taxon>
        <taxon>eudicotyledons</taxon>
        <taxon>Gunneridae</taxon>
        <taxon>Pentapetalae</taxon>
        <taxon>rosids</taxon>
        <taxon>fabids</taxon>
        <taxon>Fabales</taxon>
        <taxon>Fabaceae</taxon>
        <taxon>Papilionoideae</taxon>
        <taxon>50 kb inversion clade</taxon>
        <taxon>NPAAA clade</taxon>
        <taxon>Hologalegina</taxon>
        <taxon>IRL clade</taxon>
        <taxon>Trifolieae</taxon>
        <taxon>Trifolium</taxon>
    </lineage>
</organism>
<dbReference type="FunFam" id="3.40.50.2000:FF:000071">
    <property type="entry name" value="Glycosyltransferase"/>
    <property type="match status" value="1"/>
</dbReference>
<dbReference type="Pfam" id="PF00201">
    <property type="entry name" value="UDPGT"/>
    <property type="match status" value="1"/>
</dbReference>
<comment type="similarity">
    <text evidence="1">Belongs to the UDP-glycosyltransferase family.</text>
</comment>
<keyword evidence="3" id="KW-0808">Transferase</keyword>
<evidence type="ECO:0000256" key="1">
    <source>
        <dbReference type="ARBA" id="ARBA00009995"/>
    </source>
</evidence>